<evidence type="ECO:0000256" key="4">
    <source>
        <dbReference type="ARBA" id="ARBA00023242"/>
    </source>
</evidence>
<evidence type="ECO:0000256" key="6">
    <source>
        <dbReference type="RuleBase" id="RU000682"/>
    </source>
</evidence>
<dbReference type="GO" id="GO:0030154">
    <property type="term" value="P:cell differentiation"/>
    <property type="evidence" value="ECO:0007669"/>
    <property type="project" value="TreeGrafter"/>
</dbReference>
<dbReference type="GO" id="GO:0000981">
    <property type="term" value="F:DNA-binding transcription factor activity, RNA polymerase II-specific"/>
    <property type="evidence" value="ECO:0007669"/>
    <property type="project" value="InterPro"/>
</dbReference>
<dbReference type="KEGG" id="pbl:PAAG_08226"/>
<comment type="subcellular location">
    <subcellularLocation>
        <location evidence="1 5 6">Nucleus</location>
    </subcellularLocation>
</comment>
<feature type="DNA-binding region" description="Homeobox" evidence="5">
    <location>
        <begin position="69"/>
        <end position="128"/>
    </location>
</feature>
<dbReference type="InterPro" id="IPR001356">
    <property type="entry name" value="HD"/>
</dbReference>
<dbReference type="HOGENOM" id="CLU_023524_1_0_1"/>
<dbReference type="Proteomes" id="UP000002059">
    <property type="component" value="Partially assembled WGS sequence"/>
</dbReference>
<dbReference type="GeneID" id="9093028"/>
<dbReference type="CDD" id="cd00086">
    <property type="entry name" value="homeodomain"/>
    <property type="match status" value="1"/>
</dbReference>
<dbReference type="Pfam" id="PF00046">
    <property type="entry name" value="Homeodomain"/>
    <property type="match status" value="1"/>
</dbReference>
<evidence type="ECO:0000256" key="7">
    <source>
        <dbReference type="SAM" id="MobiDB-lite"/>
    </source>
</evidence>
<dbReference type="InterPro" id="IPR017970">
    <property type="entry name" value="Homeobox_CS"/>
</dbReference>
<dbReference type="Gene3D" id="1.10.10.60">
    <property type="entry name" value="Homeodomain-like"/>
    <property type="match status" value="1"/>
</dbReference>
<evidence type="ECO:0000256" key="5">
    <source>
        <dbReference type="PROSITE-ProRule" id="PRU00108"/>
    </source>
</evidence>
<dbReference type="STRING" id="502779.C1HBT5"/>
<evidence type="ECO:0000313" key="9">
    <source>
        <dbReference type="EMBL" id="EEH38499.1"/>
    </source>
</evidence>
<feature type="region of interest" description="Disordered" evidence="7">
    <location>
        <begin position="462"/>
        <end position="543"/>
    </location>
</feature>
<dbReference type="PANTHER" id="PTHR24324:SF5">
    <property type="entry name" value="HEMATOPOIETICALLY-EXPRESSED HOMEOBOX PROTEIN HHEX"/>
    <property type="match status" value="1"/>
</dbReference>
<evidence type="ECO:0000256" key="1">
    <source>
        <dbReference type="ARBA" id="ARBA00004123"/>
    </source>
</evidence>
<keyword evidence="3 5" id="KW-0371">Homeobox</keyword>
<dbReference type="SMART" id="SM00389">
    <property type="entry name" value="HOX"/>
    <property type="match status" value="1"/>
</dbReference>
<dbReference type="eggNOG" id="KOG0849">
    <property type="taxonomic scope" value="Eukaryota"/>
</dbReference>
<dbReference type="GO" id="GO:0005634">
    <property type="term" value="C:nucleus"/>
    <property type="evidence" value="ECO:0007669"/>
    <property type="project" value="UniProtKB-SubCell"/>
</dbReference>
<evidence type="ECO:0000259" key="8">
    <source>
        <dbReference type="PROSITE" id="PS50071"/>
    </source>
</evidence>
<keyword evidence="2 5" id="KW-0238">DNA-binding</keyword>
<feature type="compositionally biased region" description="Low complexity" evidence="7">
    <location>
        <begin position="497"/>
        <end position="518"/>
    </location>
</feature>
<dbReference type="PROSITE" id="PS00027">
    <property type="entry name" value="HOMEOBOX_1"/>
    <property type="match status" value="1"/>
</dbReference>
<dbReference type="GO" id="GO:0000978">
    <property type="term" value="F:RNA polymerase II cis-regulatory region sequence-specific DNA binding"/>
    <property type="evidence" value="ECO:0007669"/>
    <property type="project" value="TreeGrafter"/>
</dbReference>
<dbReference type="EMBL" id="KN294022">
    <property type="protein sequence ID" value="EEH38499.1"/>
    <property type="molecule type" value="Genomic_DNA"/>
</dbReference>
<gene>
    <name evidence="9" type="ORF">PAAG_08226</name>
</gene>
<feature type="region of interest" description="Disordered" evidence="7">
    <location>
        <begin position="1"/>
        <end position="78"/>
    </location>
</feature>
<dbReference type="OrthoDB" id="6159439at2759"/>
<dbReference type="AlphaFoldDB" id="C1HBT5"/>
<sequence length="766" mass="83663">MASSTTEPVPNSTATTISNSNSTSMTPNNTTTMRSNPLSSTNASITSSVHQNRVFRRPPRKSTLTQQQKNQKRQRATQDQLATLEMEFNKNPTPTAAVRERIAEEINMTERSVQIWFQNRRAKIKMIAKKGIESGEDCDAIPESMRQYLALHFDPSKSDARNLFNRGYGTEMHQSASSGKTVIHHLECGSLRIGSWCRVAQTAMDLIIFYCPAKGIVTYYIHNDSAGYKIEYPFAFIKNIVLESGDPVPGPDGTGPRTRGLVIELNRPPNFYMDLQNNGGFYQCRDFTENQQATKSLVHYLGGPPKTLSIQLANLVSLESFQNRLVQYDFNGYAVSAPVSPHLLHRPASQPNQLVRPTSSMYHQENHNRNNHFGMNLHPGHAHGHKRQRSRSVPALMDFASMTPIPSFHIQHPSTQFQPDPNIFAPIPIPQSRIPHNHIANNDLLIDTSASYAVDFRAFPQPPMSATTVATTSTTTTATTTTDTSSEFANPQFFPTNAPQAQNQQSQQHQQSQSQPQHLGTPYSLPFLSQPSPTTGPMLEQQPGLLRPSGSPLSHPYVNVSQVEPMIANASPPLSTLHGAGMGADVDEEMFSLSLSAEHMGGFPDSVEGTGGSDGASVVRGDGDKESIMLSEIYAKHKLNAHMDLGMGMNLNMGMGGGMGLNMGRMGMGVGMNLPMHGHDAGQHSPPMDDDSFVLAFQGLQDHEQHDDHHDIEIDIDENENGSGHGRGHSPVHEGDYHGLLPFENGNGNGTVDLGSLVAGVSAGEG</sequence>
<feature type="compositionally biased region" description="Low complexity" evidence="7">
    <location>
        <begin position="465"/>
        <end position="486"/>
    </location>
</feature>
<dbReference type="RefSeq" id="XP_002789789.1">
    <property type="nucleotide sequence ID" value="XM_002789743.1"/>
</dbReference>
<accession>C1HBT5</accession>
<dbReference type="PANTHER" id="PTHR24324">
    <property type="entry name" value="HOMEOBOX PROTEIN HHEX"/>
    <property type="match status" value="1"/>
</dbReference>
<evidence type="ECO:0000313" key="10">
    <source>
        <dbReference type="Proteomes" id="UP000002059"/>
    </source>
</evidence>
<feature type="compositionally biased region" description="Low complexity" evidence="7">
    <location>
        <begin position="11"/>
        <end position="36"/>
    </location>
</feature>
<reference evidence="9 10" key="1">
    <citation type="journal article" date="2011" name="PLoS Genet.">
        <title>Comparative genomic analysis of human fungal pathogens causing paracoccidioidomycosis.</title>
        <authorList>
            <person name="Desjardins C.A."/>
            <person name="Champion M.D."/>
            <person name="Holder J.W."/>
            <person name="Muszewska A."/>
            <person name="Goldberg J."/>
            <person name="Bailao A.M."/>
            <person name="Brigido M.M."/>
            <person name="Ferreira M.E."/>
            <person name="Garcia A.M."/>
            <person name="Grynberg M."/>
            <person name="Gujja S."/>
            <person name="Heiman D.I."/>
            <person name="Henn M.R."/>
            <person name="Kodira C.D."/>
            <person name="Leon-Narvaez H."/>
            <person name="Longo L.V."/>
            <person name="Ma L.J."/>
            <person name="Malavazi I."/>
            <person name="Matsuo A.L."/>
            <person name="Morais F.V."/>
            <person name="Pereira M."/>
            <person name="Rodriguez-Brito S."/>
            <person name="Sakthikumar S."/>
            <person name="Salem-Izacc S.M."/>
            <person name="Sykes S.M."/>
            <person name="Teixeira M.M."/>
            <person name="Vallejo M.C."/>
            <person name="Walter M.E."/>
            <person name="Yandava C."/>
            <person name="Young S."/>
            <person name="Zeng Q."/>
            <person name="Zucker J."/>
            <person name="Felipe M.S."/>
            <person name="Goldman G.H."/>
            <person name="Haas B.J."/>
            <person name="McEwen J.G."/>
            <person name="Nino-Vega G."/>
            <person name="Puccia R."/>
            <person name="San-Blas G."/>
            <person name="Soares C.M."/>
            <person name="Birren B.W."/>
            <person name="Cuomo C.A."/>
        </authorList>
    </citation>
    <scope>NUCLEOTIDE SEQUENCE [LARGE SCALE GENOMIC DNA]</scope>
    <source>
        <strain evidence="10">ATCC MYA-826 / Pb01</strain>
    </source>
</reference>
<keyword evidence="10" id="KW-1185">Reference proteome</keyword>
<feature type="compositionally biased region" description="Polar residues" evidence="7">
    <location>
        <begin position="37"/>
        <end position="51"/>
    </location>
</feature>
<dbReference type="VEuPathDB" id="FungiDB:PAAG_08226"/>
<feature type="compositionally biased region" description="Polar residues" evidence="7">
    <location>
        <begin position="1"/>
        <end position="10"/>
    </location>
</feature>
<protein>
    <submittedName>
        <fullName evidence="9">Homeobox domain-containing protein</fullName>
    </submittedName>
</protein>
<dbReference type="PROSITE" id="PS50071">
    <property type="entry name" value="HOMEOBOX_2"/>
    <property type="match status" value="1"/>
</dbReference>
<proteinExistence type="predicted"/>
<name>C1HBT5_PARBA</name>
<evidence type="ECO:0000256" key="3">
    <source>
        <dbReference type="ARBA" id="ARBA00023155"/>
    </source>
</evidence>
<evidence type="ECO:0000256" key="2">
    <source>
        <dbReference type="ARBA" id="ARBA00023125"/>
    </source>
</evidence>
<dbReference type="OMA" id="SHADPMI"/>
<keyword evidence="4 5" id="KW-0539">Nucleus</keyword>
<dbReference type="InterPro" id="IPR009057">
    <property type="entry name" value="Homeodomain-like_sf"/>
</dbReference>
<dbReference type="InterPro" id="IPR051000">
    <property type="entry name" value="Homeobox_DNA-bind_prot"/>
</dbReference>
<dbReference type="SUPFAM" id="SSF46689">
    <property type="entry name" value="Homeodomain-like"/>
    <property type="match status" value="1"/>
</dbReference>
<organism evidence="9 10">
    <name type="scientific">Paracoccidioides lutzii (strain ATCC MYA-826 / Pb01)</name>
    <name type="common">Paracoccidioides brasiliensis</name>
    <dbReference type="NCBI Taxonomy" id="502779"/>
    <lineage>
        <taxon>Eukaryota</taxon>
        <taxon>Fungi</taxon>
        <taxon>Dikarya</taxon>
        <taxon>Ascomycota</taxon>
        <taxon>Pezizomycotina</taxon>
        <taxon>Eurotiomycetes</taxon>
        <taxon>Eurotiomycetidae</taxon>
        <taxon>Onygenales</taxon>
        <taxon>Ajellomycetaceae</taxon>
        <taxon>Paracoccidioides</taxon>
    </lineage>
</organism>
<feature type="domain" description="Homeobox" evidence="8">
    <location>
        <begin position="67"/>
        <end position="127"/>
    </location>
</feature>
<feature type="region of interest" description="Disordered" evidence="7">
    <location>
        <begin position="716"/>
        <end position="738"/>
    </location>
</feature>